<keyword evidence="1" id="KW-0812">Transmembrane</keyword>
<dbReference type="EMBL" id="MN740232">
    <property type="protein sequence ID" value="QHT94822.1"/>
    <property type="molecule type" value="Genomic_DNA"/>
</dbReference>
<name>A0A6C0IP97_9ZZZZ</name>
<sequence>MLLDWLLIFLGLILMYFYWIQKINIETFVNSGKFPTSHNSLLLDSIFKRDTSGKLQTFKGQAEFKPKTGLGNYKQITNNVKSKSPCGGTDLNPNMCLYEKPIKSVDTEEKKIKIPKVGKNRVGWFQVDGCSDVSSLKD</sequence>
<proteinExistence type="predicted"/>
<evidence type="ECO:0000256" key="1">
    <source>
        <dbReference type="SAM" id="Phobius"/>
    </source>
</evidence>
<accession>A0A6C0IP97</accession>
<protein>
    <submittedName>
        <fullName evidence="2">Uncharacterized protein</fullName>
    </submittedName>
</protein>
<feature type="transmembrane region" description="Helical" evidence="1">
    <location>
        <begin position="6"/>
        <end position="25"/>
    </location>
</feature>
<dbReference type="AlphaFoldDB" id="A0A6C0IP97"/>
<keyword evidence="1" id="KW-0472">Membrane</keyword>
<keyword evidence="1" id="KW-1133">Transmembrane helix</keyword>
<organism evidence="2">
    <name type="scientific">viral metagenome</name>
    <dbReference type="NCBI Taxonomy" id="1070528"/>
    <lineage>
        <taxon>unclassified sequences</taxon>
        <taxon>metagenomes</taxon>
        <taxon>organismal metagenomes</taxon>
    </lineage>
</organism>
<reference evidence="2" key="1">
    <citation type="journal article" date="2020" name="Nature">
        <title>Giant virus diversity and host interactions through global metagenomics.</title>
        <authorList>
            <person name="Schulz F."/>
            <person name="Roux S."/>
            <person name="Paez-Espino D."/>
            <person name="Jungbluth S."/>
            <person name="Walsh D.A."/>
            <person name="Denef V.J."/>
            <person name="McMahon K.D."/>
            <person name="Konstantinidis K.T."/>
            <person name="Eloe-Fadrosh E.A."/>
            <person name="Kyrpides N.C."/>
            <person name="Woyke T."/>
        </authorList>
    </citation>
    <scope>NUCLEOTIDE SEQUENCE</scope>
    <source>
        <strain evidence="2">GVMAG-M-3300024261-37</strain>
    </source>
</reference>
<evidence type="ECO:0000313" key="2">
    <source>
        <dbReference type="EMBL" id="QHT94822.1"/>
    </source>
</evidence>